<dbReference type="PRINTS" id="PR00598">
    <property type="entry name" value="HTHMARR"/>
</dbReference>
<dbReference type="InterPro" id="IPR000835">
    <property type="entry name" value="HTH_MarR-typ"/>
</dbReference>
<dbReference type="InterPro" id="IPR039422">
    <property type="entry name" value="MarR/SlyA-like"/>
</dbReference>
<sequence length="145" mass="15884">MADEDRIAAWAGVLRTQAAVVPKLERALASVGLPLTWYDVLLVTNAAEGRRLRMTELGKQAVVSRERVSRVVTELEREGLIERQANPDDKRSSFAAITPEGRRRLRAAAPVYLAAVEKHFLSHLSPAETATLAAALGRVTRAEES</sequence>
<gene>
    <name evidence="2" type="ORF">GCM10020369_74520</name>
</gene>
<dbReference type="InterPro" id="IPR036388">
    <property type="entry name" value="WH-like_DNA-bd_sf"/>
</dbReference>
<dbReference type="Gene3D" id="1.10.10.10">
    <property type="entry name" value="Winged helix-like DNA-binding domain superfamily/Winged helix DNA-binding domain"/>
    <property type="match status" value="1"/>
</dbReference>
<evidence type="ECO:0000313" key="2">
    <source>
        <dbReference type="EMBL" id="GAA3396753.1"/>
    </source>
</evidence>
<dbReference type="SUPFAM" id="SSF46785">
    <property type="entry name" value="Winged helix' DNA-binding domain"/>
    <property type="match status" value="1"/>
</dbReference>
<accession>A0ABP6T9G0</accession>
<dbReference type="PANTHER" id="PTHR33164:SF43">
    <property type="entry name" value="HTH-TYPE TRANSCRIPTIONAL REPRESSOR YETL"/>
    <property type="match status" value="1"/>
</dbReference>
<reference evidence="3" key="1">
    <citation type="journal article" date="2019" name="Int. J. Syst. Evol. Microbiol.">
        <title>The Global Catalogue of Microorganisms (GCM) 10K type strain sequencing project: providing services to taxonomists for standard genome sequencing and annotation.</title>
        <authorList>
            <consortium name="The Broad Institute Genomics Platform"/>
            <consortium name="The Broad Institute Genome Sequencing Center for Infectious Disease"/>
            <person name="Wu L."/>
            <person name="Ma J."/>
        </authorList>
    </citation>
    <scope>NUCLEOTIDE SEQUENCE [LARGE SCALE GENOMIC DNA]</scope>
    <source>
        <strain evidence="3">JCM 9458</strain>
    </source>
</reference>
<dbReference type="RefSeq" id="WP_345733013.1">
    <property type="nucleotide sequence ID" value="NZ_BAAAYN010000060.1"/>
</dbReference>
<dbReference type="PANTHER" id="PTHR33164">
    <property type="entry name" value="TRANSCRIPTIONAL REGULATOR, MARR FAMILY"/>
    <property type="match status" value="1"/>
</dbReference>
<organism evidence="2 3">
    <name type="scientific">Cryptosporangium minutisporangium</name>
    <dbReference type="NCBI Taxonomy" id="113569"/>
    <lineage>
        <taxon>Bacteria</taxon>
        <taxon>Bacillati</taxon>
        <taxon>Actinomycetota</taxon>
        <taxon>Actinomycetes</taxon>
        <taxon>Cryptosporangiales</taxon>
        <taxon>Cryptosporangiaceae</taxon>
        <taxon>Cryptosporangium</taxon>
    </lineage>
</organism>
<feature type="domain" description="HTH marR-type" evidence="1">
    <location>
        <begin position="1"/>
        <end position="141"/>
    </location>
</feature>
<dbReference type="Pfam" id="PF12802">
    <property type="entry name" value="MarR_2"/>
    <property type="match status" value="1"/>
</dbReference>
<dbReference type="Proteomes" id="UP001501676">
    <property type="component" value="Unassembled WGS sequence"/>
</dbReference>
<dbReference type="EMBL" id="BAAAYN010000060">
    <property type="protein sequence ID" value="GAA3396753.1"/>
    <property type="molecule type" value="Genomic_DNA"/>
</dbReference>
<dbReference type="SMART" id="SM00347">
    <property type="entry name" value="HTH_MARR"/>
    <property type="match status" value="1"/>
</dbReference>
<dbReference type="PROSITE" id="PS50995">
    <property type="entry name" value="HTH_MARR_2"/>
    <property type="match status" value="1"/>
</dbReference>
<protein>
    <submittedName>
        <fullName evidence="2">MarR family winged helix-turn-helix transcriptional regulator</fullName>
    </submittedName>
</protein>
<proteinExistence type="predicted"/>
<evidence type="ECO:0000259" key="1">
    <source>
        <dbReference type="PROSITE" id="PS50995"/>
    </source>
</evidence>
<comment type="caution">
    <text evidence="2">The sequence shown here is derived from an EMBL/GenBank/DDBJ whole genome shotgun (WGS) entry which is preliminary data.</text>
</comment>
<keyword evidence="3" id="KW-1185">Reference proteome</keyword>
<name>A0ABP6T9G0_9ACTN</name>
<dbReference type="InterPro" id="IPR036390">
    <property type="entry name" value="WH_DNA-bd_sf"/>
</dbReference>
<evidence type="ECO:0000313" key="3">
    <source>
        <dbReference type="Proteomes" id="UP001501676"/>
    </source>
</evidence>